<reference evidence="1 2" key="1">
    <citation type="submission" date="2019-10" db="EMBL/GenBank/DDBJ databases">
        <title>Nonomuraea sp. nov., isolated from Phyllanthus amarus.</title>
        <authorList>
            <person name="Klykleung N."/>
            <person name="Tanasupawat S."/>
        </authorList>
    </citation>
    <scope>NUCLEOTIDE SEQUENCE [LARGE SCALE GENOMIC DNA]</scope>
    <source>
        <strain evidence="1 2">PA1-10</strain>
    </source>
</reference>
<dbReference type="OrthoDB" id="3527508at2"/>
<accession>A0A5P9YJP2</accession>
<name>A0A5C4VZJ3_9ACTN</name>
<protein>
    <submittedName>
        <fullName evidence="1">Uncharacterized protein</fullName>
    </submittedName>
</protein>
<dbReference type="AlphaFoldDB" id="A0A5C4VZJ3"/>
<proteinExistence type="predicted"/>
<sequence length="197" mass="21112">MRFEEQLLMELKEEVGARAERRRRATRRLFAGGAVAALAAAAAVAVPLLTGSEPPAYAVSKAGDGTIRVEIKEFRDADQLERDLRQAGVSTDVTYLEYGTRCEDDRGRIVGGAESVATHDAFRDSASAKAARPSGAGVDIHPEFVGQGRTLVLDFSENPAWTPGAPTVRWQYRARVIEGQVKPCVVVDDPDAAASGS</sequence>
<accession>A0A5C4VZJ3</accession>
<comment type="caution">
    <text evidence="1">The sequence shown here is derived from an EMBL/GenBank/DDBJ whole genome shotgun (WGS) entry which is preliminary data.</text>
</comment>
<organism evidence="1 2">
    <name type="scientific">Nonomuraea phyllanthi</name>
    <dbReference type="NCBI Taxonomy" id="2219224"/>
    <lineage>
        <taxon>Bacteria</taxon>
        <taxon>Bacillati</taxon>
        <taxon>Actinomycetota</taxon>
        <taxon>Actinomycetes</taxon>
        <taxon>Streptosporangiales</taxon>
        <taxon>Streptosporangiaceae</taxon>
        <taxon>Nonomuraea</taxon>
    </lineage>
</organism>
<dbReference type="RefSeq" id="WP_139634618.1">
    <property type="nucleotide sequence ID" value="NZ_CP045572.1"/>
</dbReference>
<dbReference type="Proteomes" id="UP000312512">
    <property type="component" value="Unassembled WGS sequence"/>
</dbReference>
<evidence type="ECO:0000313" key="2">
    <source>
        <dbReference type="Proteomes" id="UP000312512"/>
    </source>
</evidence>
<gene>
    <name evidence="1" type="ORF">FH608_034840</name>
</gene>
<keyword evidence="2" id="KW-1185">Reference proteome</keyword>
<evidence type="ECO:0000313" key="1">
    <source>
        <dbReference type="EMBL" id="KAB8190685.1"/>
    </source>
</evidence>
<dbReference type="EMBL" id="VDLX02000015">
    <property type="protein sequence ID" value="KAB8190685.1"/>
    <property type="molecule type" value="Genomic_DNA"/>
</dbReference>